<sequence length="77" mass="8160">MPKVNGAWSPGPRPKCVKSASDGVKSAPISPLLGIKRQMSAQLGKSGSLESMNSRKTSLPSRSVVKFCTEIHVYGAM</sequence>
<dbReference type="AlphaFoldDB" id="A0A9D4I5T2"/>
<comment type="caution">
    <text evidence="2">The sequence shown here is derived from an EMBL/GenBank/DDBJ whole genome shotgun (WGS) entry which is preliminary data.</text>
</comment>
<dbReference type="Proteomes" id="UP000828390">
    <property type="component" value="Unassembled WGS sequence"/>
</dbReference>
<proteinExistence type="predicted"/>
<protein>
    <submittedName>
        <fullName evidence="2">Uncharacterized protein</fullName>
    </submittedName>
</protein>
<dbReference type="EMBL" id="JAIWYP010000010">
    <property type="protein sequence ID" value="KAH3748388.1"/>
    <property type="molecule type" value="Genomic_DNA"/>
</dbReference>
<reference evidence="2" key="2">
    <citation type="submission" date="2020-11" db="EMBL/GenBank/DDBJ databases">
        <authorList>
            <person name="McCartney M.A."/>
            <person name="Auch B."/>
            <person name="Kono T."/>
            <person name="Mallez S."/>
            <person name="Becker A."/>
            <person name="Gohl D.M."/>
            <person name="Silverstein K.A.T."/>
            <person name="Koren S."/>
            <person name="Bechman K.B."/>
            <person name="Herman A."/>
            <person name="Abrahante J.E."/>
            <person name="Garbe J."/>
        </authorList>
    </citation>
    <scope>NUCLEOTIDE SEQUENCE</scope>
    <source>
        <strain evidence="2">Duluth1</strain>
        <tissue evidence="2">Whole animal</tissue>
    </source>
</reference>
<name>A0A9D4I5T2_DREPO</name>
<evidence type="ECO:0000256" key="1">
    <source>
        <dbReference type="SAM" id="MobiDB-lite"/>
    </source>
</evidence>
<accession>A0A9D4I5T2</accession>
<evidence type="ECO:0000313" key="2">
    <source>
        <dbReference type="EMBL" id="KAH3748388.1"/>
    </source>
</evidence>
<gene>
    <name evidence="2" type="ORF">DPMN_182833</name>
</gene>
<feature type="region of interest" description="Disordered" evidence="1">
    <location>
        <begin position="1"/>
        <end position="24"/>
    </location>
</feature>
<reference evidence="2" key="1">
    <citation type="journal article" date="2019" name="bioRxiv">
        <title>The Genome of the Zebra Mussel, Dreissena polymorpha: A Resource for Invasive Species Research.</title>
        <authorList>
            <person name="McCartney M.A."/>
            <person name="Auch B."/>
            <person name="Kono T."/>
            <person name="Mallez S."/>
            <person name="Zhang Y."/>
            <person name="Obille A."/>
            <person name="Becker A."/>
            <person name="Abrahante J.E."/>
            <person name="Garbe J."/>
            <person name="Badalamenti J.P."/>
            <person name="Herman A."/>
            <person name="Mangelson H."/>
            <person name="Liachko I."/>
            <person name="Sullivan S."/>
            <person name="Sone E.D."/>
            <person name="Koren S."/>
            <person name="Silverstein K.A.T."/>
            <person name="Beckman K.B."/>
            <person name="Gohl D.M."/>
        </authorList>
    </citation>
    <scope>NUCLEOTIDE SEQUENCE</scope>
    <source>
        <strain evidence="2">Duluth1</strain>
        <tissue evidence="2">Whole animal</tissue>
    </source>
</reference>
<keyword evidence="3" id="KW-1185">Reference proteome</keyword>
<organism evidence="2 3">
    <name type="scientific">Dreissena polymorpha</name>
    <name type="common">Zebra mussel</name>
    <name type="synonym">Mytilus polymorpha</name>
    <dbReference type="NCBI Taxonomy" id="45954"/>
    <lineage>
        <taxon>Eukaryota</taxon>
        <taxon>Metazoa</taxon>
        <taxon>Spiralia</taxon>
        <taxon>Lophotrochozoa</taxon>
        <taxon>Mollusca</taxon>
        <taxon>Bivalvia</taxon>
        <taxon>Autobranchia</taxon>
        <taxon>Heteroconchia</taxon>
        <taxon>Euheterodonta</taxon>
        <taxon>Imparidentia</taxon>
        <taxon>Neoheterodontei</taxon>
        <taxon>Myida</taxon>
        <taxon>Dreissenoidea</taxon>
        <taxon>Dreissenidae</taxon>
        <taxon>Dreissena</taxon>
    </lineage>
</organism>
<evidence type="ECO:0000313" key="3">
    <source>
        <dbReference type="Proteomes" id="UP000828390"/>
    </source>
</evidence>